<accession>A0A455BJY0</accession>
<feature type="region of interest" description="Disordered" evidence="1">
    <location>
        <begin position="76"/>
        <end position="267"/>
    </location>
</feature>
<dbReference type="Proteomes" id="UP000248484">
    <property type="component" value="Chromosome 8"/>
</dbReference>
<evidence type="ECO:0000313" key="2">
    <source>
        <dbReference type="Proteomes" id="UP000248484"/>
    </source>
</evidence>
<proteinExistence type="predicted"/>
<sequence length="267" mass="28259">MKLCVLESRSRWGRRGGGIKEWERMLSAGQGLGVCRDERRRMLPALGTEKRETALPVPSSPGQEICVQGAKEKCPGRQQRLRGLGGGGARLQPAPKGSPGDSRLEARRRDSDRGSREEEPEVAAGGSGPVEGRTFPFSDIKATSHQADPLSSLGLKKRVSQGPGISGNGPEGATSLHPGGEEAGRSGSAGAEPPRPGAEHAAPACRARVHPARRGGDRAEAVAPGRCLGPDRLHVSPTQGHVHRLSPVRRPDVLRINKINSGRQEGR</sequence>
<reference evidence="3" key="1">
    <citation type="submission" date="2025-08" db="UniProtKB">
        <authorList>
            <consortium name="RefSeq"/>
        </authorList>
    </citation>
    <scope>IDENTIFICATION</scope>
    <source>
        <tissue evidence="3">Muscle</tissue>
    </source>
</reference>
<protein>
    <submittedName>
        <fullName evidence="3">Uncharacterized protein isoform X3</fullName>
    </submittedName>
</protein>
<evidence type="ECO:0000256" key="1">
    <source>
        <dbReference type="SAM" id="MobiDB-lite"/>
    </source>
</evidence>
<name>A0A455BJY0_PHYMC</name>
<dbReference type="GeneID" id="114486765"/>
<organism evidence="2 3">
    <name type="scientific">Physeter macrocephalus</name>
    <name type="common">Sperm whale</name>
    <name type="synonym">Physeter catodon</name>
    <dbReference type="NCBI Taxonomy" id="9755"/>
    <lineage>
        <taxon>Eukaryota</taxon>
        <taxon>Metazoa</taxon>
        <taxon>Chordata</taxon>
        <taxon>Craniata</taxon>
        <taxon>Vertebrata</taxon>
        <taxon>Euteleostomi</taxon>
        <taxon>Mammalia</taxon>
        <taxon>Eutheria</taxon>
        <taxon>Laurasiatheria</taxon>
        <taxon>Artiodactyla</taxon>
        <taxon>Whippomorpha</taxon>
        <taxon>Cetacea</taxon>
        <taxon>Odontoceti</taxon>
        <taxon>Physeteridae</taxon>
        <taxon>Physeter</taxon>
    </lineage>
</organism>
<gene>
    <name evidence="3" type="primary">LOC114486765</name>
</gene>
<keyword evidence="2" id="KW-1185">Reference proteome</keyword>
<feature type="compositionally biased region" description="Polar residues" evidence="1">
    <location>
        <begin position="258"/>
        <end position="267"/>
    </location>
</feature>
<dbReference type="RefSeq" id="XP_028349052.1">
    <property type="nucleotide sequence ID" value="XM_028493251.2"/>
</dbReference>
<evidence type="ECO:0000313" key="3">
    <source>
        <dbReference type="RefSeq" id="XP_028349052.1"/>
    </source>
</evidence>
<dbReference type="AlphaFoldDB" id="A0A455BJY0"/>
<feature type="compositionally biased region" description="Basic and acidic residues" evidence="1">
    <location>
        <begin position="102"/>
        <end position="117"/>
    </location>
</feature>